<comment type="caution">
    <text evidence="1">The sequence shown here is derived from an EMBL/GenBank/DDBJ whole genome shotgun (WGS) entry which is preliminary data.</text>
</comment>
<accession>A0A9N9J6N9</accession>
<protein>
    <submittedName>
        <fullName evidence="1">5395_t:CDS:1</fullName>
    </submittedName>
</protein>
<dbReference type="Proteomes" id="UP000789759">
    <property type="component" value="Unassembled WGS sequence"/>
</dbReference>
<reference evidence="1" key="1">
    <citation type="submission" date="2021-06" db="EMBL/GenBank/DDBJ databases">
        <authorList>
            <person name="Kallberg Y."/>
            <person name="Tangrot J."/>
            <person name="Rosling A."/>
        </authorList>
    </citation>
    <scope>NUCLEOTIDE SEQUENCE</scope>
    <source>
        <strain evidence="1">FL966</strain>
    </source>
</reference>
<organism evidence="1 2">
    <name type="scientific">Cetraspora pellucida</name>
    <dbReference type="NCBI Taxonomy" id="1433469"/>
    <lineage>
        <taxon>Eukaryota</taxon>
        <taxon>Fungi</taxon>
        <taxon>Fungi incertae sedis</taxon>
        <taxon>Mucoromycota</taxon>
        <taxon>Glomeromycotina</taxon>
        <taxon>Glomeromycetes</taxon>
        <taxon>Diversisporales</taxon>
        <taxon>Gigasporaceae</taxon>
        <taxon>Cetraspora</taxon>
    </lineage>
</organism>
<sequence>MGYNNGCKKLHYTKREVATKYTFTKIFGPVFAATYTSKTIINAFRTTETWPLNPTTISSDHLDTSLVTECELLPLSHQIIQPTGEPSSNEELETFKNPDICPLKIALKYSISQLSSQTNEQESCKAVESKSQPVRKRKTMPFAHLLTNKNSLCKLEAAEEAAKSKAENVKRKKEIAIQKKTTCELKRQKKELK</sequence>
<name>A0A9N9J6N9_9GLOM</name>
<evidence type="ECO:0000313" key="2">
    <source>
        <dbReference type="Proteomes" id="UP000789759"/>
    </source>
</evidence>
<dbReference type="EMBL" id="CAJVQA010020669">
    <property type="protein sequence ID" value="CAG8764968.1"/>
    <property type="molecule type" value="Genomic_DNA"/>
</dbReference>
<keyword evidence="2" id="KW-1185">Reference proteome</keyword>
<evidence type="ECO:0000313" key="1">
    <source>
        <dbReference type="EMBL" id="CAG8764968.1"/>
    </source>
</evidence>
<dbReference type="AlphaFoldDB" id="A0A9N9J6N9"/>
<proteinExistence type="predicted"/>
<gene>
    <name evidence="1" type="ORF">CPELLU_LOCUS15529</name>
</gene>